<dbReference type="RefSeq" id="WP_315726277.1">
    <property type="nucleotide sequence ID" value="NZ_JAVUPU010000004.1"/>
</dbReference>
<dbReference type="SUPFAM" id="SSF51182">
    <property type="entry name" value="RmlC-like cupins"/>
    <property type="match status" value="1"/>
</dbReference>
<evidence type="ECO:0000256" key="5">
    <source>
        <dbReference type="ARBA" id="ARBA00023239"/>
    </source>
</evidence>
<evidence type="ECO:0000256" key="6">
    <source>
        <dbReference type="ARBA" id="ARBA00033271"/>
    </source>
</evidence>
<dbReference type="PANTHER" id="PTHR39289:SF1">
    <property type="entry name" value="L-ECTOINE SYNTHASE"/>
    <property type="match status" value="1"/>
</dbReference>
<evidence type="ECO:0000256" key="8">
    <source>
        <dbReference type="HAMAP-Rule" id="MF_01255"/>
    </source>
</evidence>
<dbReference type="Proteomes" id="UP001259572">
    <property type="component" value="Unassembled WGS sequence"/>
</dbReference>
<comment type="caution">
    <text evidence="10">The sequence shown here is derived from an EMBL/GenBank/DDBJ whole genome shotgun (WGS) entry which is preliminary data.</text>
</comment>
<dbReference type="InterPro" id="IPR014710">
    <property type="entry name" value="RmlC-like_jellyroll"/>
</dbReference>
<evidence type="ECO:0000256" key="4">
    <source>
        <dbReference type="ARBA" id="ARBA00019707"/>
    </source>
</evidence>
<evidence type="ECO:0000256" key="3">
    <source>
        <dbReference type="ARBA" id="ARBA00013192"/>
    </source>
</evidence>
<dbReference type="Pfam" id="PF06339">
    <property type="entry name" value="Ectoine_synth"/>
    <property type="match status" value="1"/>
</dbReference>
<comment type="function">
    <text evidence="8">Catalyzes the circularization of gamma-N-acetyl-alpha,gamma-diaminobutyric acid (ADABA) to ectoine (1,4,5,6-tetrahydro-2-methyl-4-pyrimidine carboxylic acid), which is an excellent osmoprotectant.</text>
</comment>
<keyword evidence="5 8" id="KW-0456">Lyase</keyword>
<dbReference type="PANTHER" id="PTHR39289">
    <property type="match status" value="1"/>
</dbReference>
<dbReference type="InterPro" id="IPR011051">
    <property type="entry name" value="RmlC_Cupin_sf"/>
</dbReference>
<comment type="catalytic activity">
    <reaction evidence="7 8">
        <text>(2S)-4-acetamido-2-aminobutanoate = L-ectoine + H2O</text>
        <dbReference type="Rhea" id="RHEA:17281"/>
        <dbReference type="ChEBI" id="CHEBI:15377"/>
        <dbReference type="ChEBI" id="CHEBI:58515"/>
        <dbReference type="ChEBI" id="CHEBI:58929"/>
        <dbReference type="EC" id="4.2.1.108"/>
    </reaction>
</comment>
<gene>
    <name evidence="8" type="primary">ectC</name>
    <name evidence="10" type="ORF">RQX22_09045</name>
</gene>
<name>A0ABU3Q6R5_9SPHN</name>
<organism evidence="10 11">
    <name type="scientific">Sphingosinicella rhizophila</name>
    <dbReference type="NCBI Taxonomy" id="3050082"/>
    <lineage>
        <taxon>Bacteria</taxon>
        <taxon>Pseudomonadati</taxon>
        <taxon>Pseudomonadota</taxon>
        <taxon>Alphaproteobacteria</taxon>
        <taxon>Sphingomonadales</taxon>
        <taxon>Sphingosinicellaceae</taxon>
        <taxon>Sphingosinicella</taxon>
    </lineage>
</organism>
<feature type="region of interest" description="Disordered" evidence="9">
    <location>
        <begin position="114"/>
        <end position="137"/>
    </location>
</feature>
<protein>
    <recommendedName>
        <fullName evidence="4 8">L-ectoine synthase</fullName>
        <ecNumber evidence="3 8">4.2.1.108</ecNumber>
    </recommendedName>
    <alternativeName>
        <fullName evidence="6 8">N-acetyldiaminobutyrate dehydratase</fullName>
    </alternativeName>
</protein>
<dbReference type="EMBL" id="JAVUPU010000004">
    <property type="protein sequence ID" value="MDT9599094.1"/>
    <property type="molecule type" value="Genomic_DNA"/>
</dbReference>
<comment type="similarity">
    <text evidence="2 8">Belongs to the ectoine synthase family.</text>
</comment>
<dbReference type="HAMAP" id="MF_01255">
    <property type="entry name" value="Ectoine_synth"/>
    <property type="match status" value="1"/>
</dbReference>
<reference evidence="10 11" key="1">
    <citation type="submission" date="2023-05" db="EMBL/GenBank/DDBJ databases">
        <authorList>
            <person name="Guo Y."/>
        </authorList>
    </citation>
    <scope>NUCLEOTIDE SEQUENCE [LARGE SCALE GENOMIC DNA]</scope>
    <source>
        <strain evidence="10 11">GR2756</strain>
    </source>
</reference>
<evidence type="ECO:0000313" key="10">
    <source>
        <dbReference type="EMBL" id="MDT9599094.1"/>
    </source>
</evidence>
<evidence type="ECO:0000256" key="7">
    <source>
        <dbReference type="ARBA" id="ARBA00048714"/>
    </source>
</evidence>
<evidence type="ECO:0000313" key="11">
    <source>
        <dbReference type="Proteomes" id="UP001259572"/>
    </source>
</evidence>
<evidence type="ECO:0000256" key="9">
    <source>
        <dbReference type="SAM" id="MobiDB-lite"/>
    </source>
</evidence>
<proteinExistence type="inferred from homology"/>
<sequence length="137" mass="15296">MIIRNLADVRASDRNIKGNGWESARLLLQDDGMGFSFHLTTLYAGEEIKMHYKNHLESVFILKGEGTIEDLGTGLTHELRPGILYVLNEHDRHVVRPKTNILTACVFNPPVTGKEVHDESGSYPAEMDVPPPIPLAH</sequence>
<dbReference type="InterPro" id="IPR010462">
    <property type="entry name" value="Ectoine_synth"/>
</dbReference>
<keyword evidence="11" id="KW-1185">Reference proteome</keyword>
<accession>A0ABU3Q6R5</accession>
<dbReference type="Gene3D" id="2.60.120.10">
    <property type="entry name" value="Jelly Rolls"/>
    <property type="match status" value="1"/>
</dbReference>
<dbReference type="EC" id="4.2.1.108" evidence="3 8"/>
<dbReference type="NCBIfam" id="NF009806">
    <property type="entry name" value="PRK13290.1"/>
    <property type="match status" value="1"/>
</dbReference>
<evidence type="ECO:0000256" key="1">
    <source>
        <dbReference type="ARBA" id="ARBA00005181"/>
    </source>
</evidence>
<comment type="pathway">
    <text evidence="1 8">Amine and polyamine biosynthesis; ectoine biosynthesis; L-ectoine from L-aspartate 4-semialdehyde: step 3/3.</text>
</comment>
<evidence type="ECO:0000256" key="2">
    <source>
        <dbReference type="ARBA" id="ARBA00009637"/>
    </source>
</evidence>
<dbReference type="CDD" id="cd06978">
    <property type="entry name" value="cupin_EctC"/>
    <property type="match status" value="1"/>
</dbReference>